<protein>
    <submittedName>
        <fullName evidence="1">BnaC03g24430D protein</fullName>
    </submittedName>
</protein>
<dbReference type="AlphaFoldDB" id="A0A078I330"/>
<evidence type="ECO:0000313" key="1">
    <source>
        <dbReference type="EMBL" id="CDY44251.1"/>
    </source>
</evidence>
<dbReference type="EMBL" id="LK032583">
    <property type="protein sequence ID" value="CDY44251.1"/>
    <property type="molecule type" value="Genomic_DNA"/>
</dbReference>
<keyword evidence="2" id="KW-1185">Reference proteome</keyword>
<dbReference type="Proteomes" id="UP000028999">
    <property type="component" value="Unassembled WGS sequence"/>
</dbReference>
<dbReference type="Gramene" id="CDY44251">
    <property type="protein sequence ID" value="CDY44251"/>
    <property type="gene ID" value="GSBRNA2T00079759001"/>
</dbReference>
<organism evidence="1 2">
    <name type="scientific">Brassica napus</name>
    <name type="common">Rape</name>
    <dbReference type="NCBI Taxonomy" id="3708"/>
    <lineage>
        <taxon>Eukaryota</taxon>
        <taxon>Viridiplantae</taxon>
        <taxon>Streptophyta</taxon>
        <taxon>Embryophyta</taxon>
        <taxon>Tracheophyta</taxon>
        <taxon>Spermatophyta</taxon>
        <taxon>Magnoliopsida</taxon>
        <taxon>eudicotyledons</taxon>
        <taxon>Gunneridae</taxon>
        <taxon>Pentapetalae</taxon>
        <taxon>rosids</taxon>
        <taxon>malvids</taxon>
        <taxon>Brassicales</taxon>
        <taxon>Brassicaceae</taxon>
        <taxon>Brassiceae</taxon>
        <taxon>Brassica</taxon>
    </lineage>
</organism>
<accession>A0A078I330</accession>
<proteinExistence type="predicted"/>
<sequence>MSQQASGDGEDFLILYYMVLLDYSCGLV</sequence>
<name>A0A078I330_BRANA</name>
<gene>
    <name evidence="1" type="primary">BnaC03g24430D</name>
    <name evidence="1" type="ORF">GSBRNA2T00079759001</name>
</gene>
<dbReference type="PaxDb" id="3708-A0A078I330"/>
<reference evidence="1 2" key="1">
    <citation type="journal article" date="2014" name="Science">
        <title>Plant genetics. Early allopolyploid evolution in the post-Neolithic Brassica napus oilseed genome.</title>
        <authorList>
            <person name="Chalhoub B."/>
            <person name="Denoeud F."/>
            <person name="Liu S."/>
            <person name="Parkin I.A."/>
            <person name="Tang H."/>
            <person name="Wang X."/>
            <person name="Chiquet J."/>
            <person name="Belcram H."/>
            <person name="Tong C."/>
            <person name="Samans B."/>
            <person name="Correa M."/>
            <person name="Da Silva C."/>
            <person name="Just J."/>
            <person name="Falentin C."/>
            <person name="Koh C.S."/>
            <person name="Le Clainche I."/>
            <person name="Bernard M."/>
            <person name="Bento P."/>
            <person name="Noel B."/>
            <person name="Labadie K."/>
            <person name="Alberti A."/>
            <person name="Charles M."/>
            <person name="Arnaud D."/>
            <person name="Guo H."/>
            <person name="Daviaud C."/>
            <person name="Alamery S."/>
            <person name="Jabbari K."/>
            <person name="Zhao M."/>
            <person name="Edger P.P."/>
            <person name="Chelaifa H."/>
            <person name="Tack D."/>
            <person name="Lassalle G."/>
            <person name="Mestiri I."/>
            <person name="Schnel N."/>
            <person name="Le Paslier M.C."/>
            <person name="Fan G."/>
            <person name="Renault V."/>
            <person name="Bayer P.E."/>
            <person name="Golicz A.A."/>
            <person name="Manoli S."/>
            <person name="Lee T.H."/>
            <person name="Thi V.H."/>
            <person name="Chalabi S."/>
            <person name="Hu Q."/>
            <person name="Fan C."/>
            <person name="Tollenaere R."/>
            <person name="Lu Y."/>
            <person name="Battail C."/>
            <person name="Shen J."/>
            <person name="Sidebottom C.H."/>
            <person name="Wang X."/>
            <person name="Canaguier A."/>
            <person name="Chauveau A."/>
            <person name="Berard A."/>
            <person name="Deniot G."/>
            <person name="Guan M."/>
            <person name="Liu Z."/>
            <person name="Sun F."/>
            <person name="Lim Y.P."/>
            <person name="Lyons E."/>
            <person name="Town C.D."/>
            <person name="Bancroft I."/>
            <person name="Wang X."/>
            <person name="Meng J."/>
            <person name="Ma J."/>
            <person name="Pires J.C."/>
            <person name="King G.J."/>
            <person name="Brunel D."/>
            <person name="Delourme R."/>
            <person name="Renard M."/>
            <person name="Aury J.M."/>
            <person name="Adams K.L."/>
            <person name="Batley J."/>
            <person name="Snowdon R.J."/>
            <person name="Tost J."/>
            <person name="Edwards D."/>
            <person name="Zhou Y."/>
            <person name="Hua W."/>
            <person name="Sharpe A.G."/>
            <person name="Paterson A.H."/>
            <person name="Guan C."/>
            <person name="Wincker P."/>
        </authorList>
    </citation>
    <scope>NUCLEOTIDE SEQUENCE [LARGE SCALE GENOMIC DNA]</scope>
    <source>
        <strain evidence="2">cv. Darmor-bzh</strain>
    </source>
</reference>
<evidence type="ECO:0000313" key="2">
    <source>
        <dbReference type="Proteomes" id="UP000028999"/>
    </source>
</evidence>